<dbReference type="Proteomes" id="UP000002051">
    <property type="component" value="Chromosome 3"/>
</dbReference>
<dbReference type="EnsemblPlants" id="KEH32929">
    <property type="protein sequence ID" value="KEH32929"/>
    <property type="gene ID" value="MTR_3g011680"/>
</dbReference>
<dbReference type="EMBL" id="CM001219">
    <property type="protein sequence ID" value="KEH32929.1"/>
    <property type="molecule type" value="Genomic_DNA"/>
</dbReference>
<organism evidence="1 3">
    <name type="scientific">Medicago truncatula</name>
    <name type="common">Barrel medic</name>
    <name type="synonym">Medicago tribuloides</name>
    <dbReference type="NCBI Taxonomy" id="3880"/>
    <lineage>
        <taxon>Eukaryota</taxon>
        <taxon>Viridiplantae</taxon>
        <taxon>Streptophyta</taxon>
        <taxon>Embryophyta</taxon>
        <taxon>Tracheophyta</taxon>
        <taxon>Spermatophyta</taxon>
        <taxon>Magnoliopsida</taxon>
        <taxon>eudicotyledons</taxon>
        <taxon>Gunneridae</taxon>
        <taxon>Pentapetalae</taxon>
        <taxon>rosids</taxon>
        <taxon>fabids</taxon>
        <taxon>Fabales</taxon>
        <taxon>Fabaceae</taxon>
        <taxon>Papilionoideae</taxon>
        <taxon>50 kb inversion clade</taxon>
        <taxon>NPAAA clade</taxon>
        <taxon>Hologalegina</taxon>
        <taxon>IRL clade</taxon>
        <taxon>Trifolieae</taxon>
        <taxon>Medicago</taxon>
    </lineage>
</organism>
<evidence type="ECO:0000313" key="1">
    <source>
        <dbReference type="EMBL" id="KEH32929.1"/>
    </source>
</evidence>
<gene>
    <name evidence="1" type="ordered locus">MTR_3g011680</name>
</gene>
<name>A0A072UT01_MEDTR</name>
<sequence length="54" mass="6357">MHLNAAQLRLNHTLIHTVLKSRSCSLMLVNEKFEDLKKHIESKVAHKLLINEYF</sequence>
<evidence type="ECO:0000313" key="3">
    <source>
        <dbReference type="Proteomes" id="UP000002051"/>
    </source>
</evidence>
<dbReference type="AlphaFoldDB" id="A0A072UT01"/>
<evidence type="ECO:0000313" key="2">
    <source>
        <dbReference type="EnsemblPlants" id="KEH32929"/>
    </source>
</evidence>
<keyword evidence="3" id="KW-1185">Reference proteome</keyword>
<proteinExistence type="predicted"/>
<reference evidence="2" key="3">
    <citation type="submission" date="2015-04" db="UniProtKB">
        <authorList>
            <consortium name="EnsemblPlants"/>
        </authorList>
    </citation>
    <scope>IDENTIFICATION</scope>
    <source>
        <strain evidence="2">cv. Jemalong A17</strain>
    </source>
</reference>
<protein>
    <submittedName>
        <fullName evidence="1 2">Uncharacterized protein</fullName>
    </submittedName>
</protein>
<dbReference type="HOGENOM" id="CLU_3053367_0_0_1"/>
<reference evidence="1 3" key="1">
    <citation type="journal article" date="2011" name="Nature">
        <title>The Medicago genome provides insight into the evolution of rhizobial symbioses.</title>
        <authorList>
            <person name="Young N.D."/>
            <person name="Debelle F."/>
            <person name="Oldroyd G.E."/>
            <person name="Geurts R."/>
            <person name="Cannon S.B."/>
            <person name="Udvardi M.K."/>
            <person name="Benedito V.A."/>
            <person name="Mayer K.F."/>
            <person name="Gouzy J."/>
            <person name="Schoof H."/>
            <person name="Van de Peer Y."/>
            <person name="Proost S."/>
            <person name="Cook D.R."/>
            <person name="Meyers B.C."/>
            <person name="Spannagl M."/>
            <person name="Cheung F."/>
            <person name="De Mita S."/>
            <person name="Krishnakumar V."/>
            <person name="Gundlach H."/>
            <person name="Zhou S."/>
            <person name="Mudge J."/>
            <person name="Bharti A.K."/>
            <person name="Murray J.D."/>
            <person name="Naoumkina M.A."/>
            <person name="Rosen B."/>
            <person name="Silverstein K.A."/>
            <person name="Tang H."/>
            <person name="Rombauts S."/>
            <person name="Zhao P.X."/>
            <person name="Zhou P."/>
            <person name="Barbe V."/>
            <person name="Bardou P."/>
            <person name="Bechner M."/>
            <person name="Bellec A."/>
            <person name="Berger A."/>
            <person name="Berges H."/>
            <person name="Bidwell S."/>
            <person name="Bisseling T."/>
            <person name="Choisne N."/>
            <person name="Couloux A."/>
            <person name="Denny R."/>
            <person name="Deshpande S."/>
            <person name="Dai X."/>
            <person name="Doyle J.J."/>
            <person name="Dudez A.M."/>
            <person name="Farmer A.D."/>
            <person name="Fouteau S."/>
            <person name="Franken C."/>
            <person name="Gibelin C."/>
            <person name="Gish J."/>
            <person name="Goldstein S."/>
            <person name="Gonzalez A.J."/>
            <person name="Green P.J."/>
            <person name="Hallab A."/>
            <person name="Hartog M."/>
            <person name="Hua A."/>
            <person name="Humphray S.J."/>
            <person name="Jeong D.H."/>
            <person name="Jing Y."/>
            <person name="Jocker A."/>
            <person name="Kenton S.M."/>
            <person name="Kim D.J."/>
            <person name="Klee K."/>
            <person name="Lai H."/>
            <person name="Lang C."/>
            <person name="Lin S."/>
            <person name="Macmil S.L."/>
            <person name="Magdelenat G."/>
            <person name="Matthews L."/>
            <person name="McCorrison J."/>
            <person name="Monaghan E.L."/>
            <person name="Mun J.H."/>
            <person name="Najar F.Z."/>
            <person name="Nicholson C."/>
            <person name="Noirot C."/>
            <person name="O'Bleness M."/>
            <person name="Paule C.R."/>
            <person name="Poulain J."/>
            <person name="Prion F."/>
            <person name="Qin B."/>
            <person name="Qu C."/>
            <person name="Retzel E.F."/>
            <person name="Riddle C."/>
            <person name="Sallet E."/>
            <person name="Samain S."/>
            <person name="Samson N."/>
            <person name="Sanders I."/>
            <person name="Saurat O."/>
            <person name="Scarpelli C."/>
            <person name="Schiex T."/>
            <person name="Segurens B."/>
            <person name="Severin A.J."/>
            <person name="Sherrier D.J."/>
            <person name="Shi R."/>
            <person name="Sims S."/>
            <person name="Singer S.R."/>
            <person name="Sinharoy S."/>
            <person name="Sterck L."/>
            <person name="Viollet A."/>
            <person name="Wang B.B."/>
            <person name="Wang K."/>
            <person name="Wang M."/>
            <person name="Wang X."/>
            <person name="Warfsmann J."/>
            <person name="Weissenbach J."/>
            <person name="White D.D."/>
            <person name="White J.D."/>
            <person name="Wiley G.B."/>
            <person name="Wincker P."/>
            <person name="Xing Y."/>
            <person name="Yang L."/>
            <person name="Yao Z."/>
            <person name="Ying F."/>
            <person name="Zhai J."/>
            <person name="Zhou L."/>
            <person name="Zuber A."/>
            <person name="Denarie J."/>
            <person name="Dixon R.A."/>
            <person name="May G.D."/>
            <person name="Schwartz D.C."/>
            <person name="Rogers J."/>
            <person name="Quetier F."/>
            <person name="Town C.D."/>
            <person name="Roe B.A."/>
        </authorList>
    </citation>
    <scope>NUCLEOTIDE SEQUENCE [LARGE SCALE GENOMIC DNA]</scope>
    <source>
        <strain evidence="1">A17</strain>
        <strain evidence="2 3">cv. Jemalong A17</strain>
    </source>
</reference>
<accession>A0A072UT01</accession>
<reference evidence="1 3" key="2">
    <citation type="journal article" date="2014" name="BMC Genomics">
        <title>An improved genome release (version Mt4.0) for the model legume Medicago truncatula.</title>
        <authorList>
            <person name="Tang H."/>
            <person name="Krishnakumar V."/>
            <person name="Bidwell S."/>
            <person name="Rosen B."/>
            <person name="Chan A."/>
            <person name="Zhou S."/>
            <person name="Gentzbittel L."/>
            <person name="Childs K.L."/>
            <person name="Yandell M."/>
            <person name="Gundlach H."/>
            <person name="Mayer K.F."/>
            <person name="Schwartz D.C."/>
            <person name="Town C.D."/>
        </authorList>
    </citation>
    <scope>GENOME REANNOTATION</scope>
    <source>
        <strain evidence="1">A17</strain>
        <strain evidence="2 3">cv. Jemalong A17</strain>
    </source>
</reference>